<feature type="region of interest" description="Disordered" evidence="1">
    <location>
        <begin position="799"/>
        <end position="838"/>
    </location>
</feature>
<feature type="region of interest" description="Disordered" evidence="1">
    <location>
        <begin position="231"/>
        <end position="297"/>
    </location>
</feature>
<feature type="compositionally biased region" description="Low complexity" evidence="1">
    <location>
        <begin position="384"/>
        <end position="433"/>
    </location>
</feature>
<dbReference type="EMBL" id="ML996690">
    <property type="protein sequence ID" value="KAF2402755.1"/>
    <property type="molecule type" value="Genomic_DNA"/>
</dbReference>
<feature type="region of interest" description="Disordered" evidence="1">
    <location>
        <begin position="60"/>
        <end position="217"/>
    </location>
</feature>
<feature type="compositionally biased region" description="Basic and acidic residues" evidence="1">
    <location>
        <begin position="179"/>
        <end position="188"/>
    </location>
</feature>
<gene>
    <name evidence="2" type="ORF">EJ06DRAFT_308229</name>
</gene>
<feature type="compositionally biased region" description="Pro residues" evidence="1">
    <location>
        <begin position="1412"/>
        <end position="1435"/>
    </location>
</feature>
<feature type="compositionally biased region" description="Pro residues" evidence="1">
    <location>
        <begin position="453"/>
        <end position="463"/>
    </location>
</feature>
<feature type="region of interest" description="Disordered" evidence="1">
    <location>
        <begin position="1134"/>
        <end position="1154"/>
    </location>
</feature>
<evidence type="ECO:0000313" key="3">
    <source>
        <dbReference type="Proteomes" id="UP000799640"/>
    </source>
</evidence>
<keyword evidence="3" id="KW-1185">Reference proteome</keyword>
<proteinExistence type="predicted"/>
<feature type="compositionally biased region" description="Basic and acidic residues" evidence="1">
    <location>
        <begin position="546"/>
        <end position="563"/>
    </location>
</feature>
<feature type="region of interest" description="Disordered" evidence="1">
    <location>
        <begin position="860"/>
        <end position="884"/>
    </location>
</feature>
<feature type="compositionally biased region" description="Acidic residues" evidence="1">
    <location>
        <begin position="1285"/>
        <end position="1361"/>
    </location>
</feature>
<feature type="region of interest" description="Disordered" evidence="1">
    <location>
        <begin position="1285"/>
        <end position="1452"/>
    </location>
</feature>
<feature type="compositionally biased region" description="Low complexity" evidence="1">
    <location>
        <begin position="204"/>
        <end position="215"/>
    </location>
</feature>
<feature type="region of interest" description="Disordered" evidence="1">
    <location>
        <begin position="450"/>
        <end position="507"/>
    </location>
</feature>
<feature type="compositionally biased region" description="Polar residues" evidence="1">
    <location>
        <begin position="564"/>
        <end position="577"/>
    </location>
</feature>
<evidence type="ECO:0000256" key="1">
    <source>
        <dbReference type="SAM" id="MobiDB-lite"/>
    </source>
</evidence>
<feature type="region of interest" description="Disordered" evidence="1">
    <location>
        <begin position="747"/>
        <end position="779"/>
    </location>
</feature>
<feature type="compositionally biased region" description="Basic and acidic residues" evidence="1">
    <location>
        <begin position="255"/>
        <end position="265"/>
    </location>
</feature>
<evidence type="ECO:0000313" key="2">
    <source>
        <dbReference type="EMBL" id="KAF2402755.1"/>
    </source>
</evidence>
<feature type="compositionally biased region" description="Polar residues" evidence="1">
    <location>
        <begin position="753"/>
        <end position="762"/>
    </location>
</feature>
<feature type="compositionally biased region" description="Low complexity" evidence="1">
    <location>
        <begin position="585"/>
        <end position="602"/>
    </location>
</feature>
<feature type="compositionally biased region" description="Low complexity" evidence="1">
    <location>
        <begin position="1436"/>
        <end position="1449"/>
    </location>
</feature>
<feature type="region of interest" description="Disordered" evidence="1">
    <location>
        <begin position="936"/>
        <end position="1048"/>
    </location>
</feature>
<feature type="compositionally biased region" description="Basic and acidic residues" evidence="1">
    <location>
        <begin position="143"/>
        <end position="158"/>
    </location>
</feature>
<organism evidence="2 3">
    <name type="scientific">Trichodelitschia bisporula</name>
    <dbReference type="NCBI Taxonomy" id="703511"/>
    <lineage>
        <taxon>Eukaryota</taxon>
        <taxon>Fungi</taxon>
        <taxon>Dikarya</taxon>
        <taxon>Ascomycota</taxon>
        <taxon>Pezizomycotina</taxon>
        <taxon>Dothideomycetes</taxon>
        <taxon>Dothideomycetes incertae sedis</taxon>
        <taxon>Phaeotrichales</taxon>
        <taxon>Phaeotrichaceae</taxon>
        <taxon>Trichodelitschia</taxon>
    </lineage>
</organism>
<feature type="compositionally biased region" description="Basic and acidic residues" evidence="1">
    <location>
        <begin position="63"/>
        <end position="80"/>
    </location>
</feature>
<name>A0A6G1I448_9PEZI</name>
<feature type="compositionally biased region" description="Basic and acidic residues" evidence="1">
    <location>
        <begin position="1026"/>
        <end position="1035"/>
    </location>
</feature>
<feature type="compositionally biased region" description="Low complexity" evidence="1">
    <location>
        <begin position="233"/>
        <end position="254"/>
    </location>
</feature>
<feature type="compositionally biased region" description="Low complexity" evidence="1">
    <location>
        <begin position="159"/>
        <end position="178"/>
    </location>
</feature>
<feature type="region of interest" description="Disordered" evidence="1">
    <location>
        <begin position="384"/>
        <end position="434"/>
    </location>
</feature>
<feature type="compositionally biased region" description="Polar residues" evidence="1">
    <location>
        <begin position="824"/>
        <end position="838"/>
    </location>
</feature>
<feature type="compositionally biased region" description="Low complexity" evidence="1">
    <location>
        <begin position="280"/>
        <end position="292"/>
    </location>
</feature>
<feature type="compositionally biased region" description="Polar residues" evidence="1">
    <location>
        <begin position="986"/>
        <end position="995"/>
    </location>
</feature>
<accession>A0A6G1I448</accession>
<sequence length="1480" mass="158307">MYGGSTESFGGRFQRQHTPLQAKLAGARFKAHSIRLKAQDRTKVKVKSLASKVAKWVARIRNRREAGVTRAEHEEEERKRSGLSGMSETAASKLKDTEATTPTTGPEDTAVGTETGPSTEAAPGDAGQSSDGAAPNDGGSLHGGDERKTLESRSDREFSGPGVSGSSAPAVGSASAAAVDERDERHVEPASASDGDGRHGERVSSSPGSSSAEPSTLVAGSALVTYAGNNALESSFPPEAGPGEPSAPAVVSASAEHKRDDEHDSTSSGPGLTETSAPFSPTVPSTPVAAPTLSPAGPVIPATGFTPIGFMDMSALTRARPVGSTFGATASRPIGFIQLSSLSRAAAARSASGAEASRPVGLFIHDWIASQAPVAAAFASSPAPVESASASSPAPVDSESAASAPVAAASTSSPAPASSQPAASARVRSRLSAPNPEYKAARSILARLLAPGPTAPPEPPLSPTPTAIDPSSPPPYHTLTGTTPMVSTPLHRPTPARPRTDSLQPLDARDPYIAQLLEGASAVLQEQVRTGAAIPVGTSRSSPTRQDADSQSRDADPQLKDTDSQPQDAESQAQYADSQARDVDSQAQDPDSQPQDPDSQSSNAGDEYVGIVLVDQVNPIPAVPKGTSLPTATGQLAASKPPLTASPYVTRILDQISTQLHIHICGVTSRMISIVVRDLVNTMLRAQGHDEVSPEFCLHVKAAVRHKVKPMVSEHFTSLVRDQVLPMLRDRVMPLLRDQVHSQLRTALRRQAASESRTTQAPSAPLGSPTPSECPVSPTLSERLVSSLAGSNISVIRDDAPRDPICRDISPTTGTRAEHPASPMLSNASTEQWSLSTLPSSPLDYSDAALLRINVSPELTRRHRSPTRGSIAERPVSPAPREIHSSWRTDRDILRWRADAPRRLTRRDRPFTSGFNVDRLGSPSLNDVLWMCTNPPREPIRRRRPYSSGSHAERPVFPTSSEMPSSLADRDIPEMCLDAPRDPISQERSSPTGTNPERPVSPALSEVLWMRDPVRRDRSSSISTSPERDPIRQERPPPPGTRAERSVSPALSDVLWFRDHIRRNRSPSTSASPELPVSPTQSEVLWWHDHVRLHRSHAISISPERPVPGLDSAPFGTADLLRRTYSLIEEIHIPEPHTEADPSGRTSPVGSDDLMMGANTSLDLPDRNVESPPAELDVALLDLVLHSASEPRWPKLLWPEPREEVPSEISMDSTSRVRAWRHWRRNRPVWLRPGRSRAKSSTRTSGEVVVEYARMCSRRRAYSLPHLRGTAYLTLLRAWRGSEGVDCEEHDNEEHDDEERDDEEQDDEEQDDEEHDDEEHDDEEHDDGEQGNEEQDDAEQDDAEPEDERQDDEEQDDESDDVLYSMAEESDDKSEESPPGDGFGQPPSGDGFGQPPSGDGSFQSPPGDGSDQPPPEHGSSGPPPGSGSGGPPPSSNPGGSSPSAAGAASDNTSSSRLYEVYNMVSMSSSGVIHVPATTGL</sequence>
<feature type="compositionally biased region" description="Polar residues" evidence="1">
    <location>
        <begin position="266"/>
        <end position="279"/>
    </location>
</feature>
<feature type="region of interest" description="Disordered" evidence="1">
    <location>
        <begin position="534"/>
        <end position="604"/>
    </location>
</feature>
<feature type="compositionally biased region" description="Basic and acidic residues" evidence="1">
    <location>
        <begin position="968"/>
        <end position="985"/>
    </location>
</feature>
<reference evidence="2" key="1">
    <citation type="journal article" date="2020" name="Stud. Mycol.">
        <title>101 Dothideomycetes genomes: a test case for predicting lifestyles and emergence of pathogens.</title>
        <authorList>
            <person name="Haridas S."/>
            <person name="Albert R."/>
            <person name="Binder M."/>
            <person name="Bloem J."/>
            <person name="Labutti K."/>
            <person name="Salamov A."/>
            <person name="Andreopoulos B."/>
            <person name="Baker S."/>
            <person name="Barry K."/>
            <person name="Bills G."/>
            <person name="Bluhm B."/>
            <person name="Cannon C."/>
            <person name="Castanera R."/>
            <person name="Culley D."/>
            <person name="Daum C."/>
            <person name="Ezra D."/>
            <person name="Gonzalez J."/>
            <person name="Henrissat B."/>
            <person name="Kuo A."/>
            <person name="Liang C."/>
            <person name="Lipzen A."/>
            <person name="Lutzoni F."/>
            <person name="Magnuson J."/>
            <person name="Mondo S."/>
            <person name="Nolan M."/>
            <person name="Ohm R."/>
            <person name="Pangilinan J."/>
            <person name="Park H.-J."/>
            <person name="Ramirez L."/>
            <person name="Alfaro M."/>
            <person name="Sun H."/>
            <person name="Tritt A."/>
            <person name="Yoshinaga Y."/>
            <person name="Zwiers L.-H."/>
            <person name="Turgeon B."/>
            <person name="Goodwin S."/>
            <person name="Spatafora J."/>
            <person name="Crous P."/>
            <person name="Grigoriev I."/>
        </authorList>
    </citation>
    <scope>NUCLEOTIDE SEQUENCE</scope>
    <source>
        <strain evidence="2">CBS 262.69</strain>
    </source>
</reference>
<protein>
    <submittedName>
        <fullName evidence="2">Uncharacterized protein</fullName>
    </submittedName>
</protein>
<dbReference type="Proteomes" id="UP000799640">
    <property type="component" value="Unassembled WGS sequence"/>
</dbReference>